<comment type="similarity">
    <text evidence="3">Belongs to the Rieske iron-sulfur protein family.</text>
</comment>
<comment type="cofactor">
    <cofactor evidence="20">
        <name>[2Fe-2S] cluster</name>
        <dbReference type="ChEBI" id="CHEBI:190135"/>
    </cofactor>
    <text evidence="20">Binds 1 [2Fe-2S] cluster per subunit.</text>
</comment>
<keyword evidence="18" id="KW-1015">Disulfide bond</keyword>
<dbReference type="InterPro" id="IPR017941">
    <property type="entry name" value="Rieske_2Fe-2S"/>
</dbReference>
<evidence type="ECO:0000256" key="12">
    <source>
        <dbReference type="ARBA" id="ARBA00022967"/>
    </source>
</evidence>
<keyword evidence="13 20" id="KW-0249">Electron transport</keyword>
<dbReference type="Gene3D" id="1.20.5.510">
    <property type="entry name" value="Single helix bin"/>
    <property type="match status" value="1"/>
</dbReference>
<protein>
    <recommendedName>
        <fullName evidence="6 20">Ubiquinol-cytochrome c reductase iron-sulfur subunit</fullName>
        <ecNumber evidence="5 20">7.1.1.8</ecNumber>
    </recommendedName>
</protein>
<comment type="function">
    <text evidence="1">Component of the ubiquinol-cytochrome c reductase complex (complex III or cytochrome b-c1 complex), which is a respiratory chain that generates an electrochemical potential coupled to ATP synthesis.</text>
</comment>
<dbReference type="InterPro" id="IPR036922">
    <property type="entry name" value="Rieske_2Fe-2S_sf"/>
</dbReference>
<evidence type="ECO:0000256" key="10">
    <source>
        <dbReference type="ARBA" id="ARBA00022714"/>
    </source>
</evidence>
<evidence type="ECO:0000256" key="5">
    <source>
        <dbReference type="ARBA" id="ARBA00012951"/>
    </source>
</evidence>
<evidence type="ECO:0000256" key="11">
    <source>
        <dbReference type="ARBA" id="ARBA00022723"/>
    </source>
</evidence>
<dbReference type="PROSITE" id="PS51318">
    <property type="entry name" value="TAT"/>
    <property type="match status" value="1"/>
</dbReference>
<evidence type="ECO:0000256" key="1">
    <source>
        <dbReference type="ARBA" id="ARBA00002444"/>
    </source>
</evidence>
<comment type="subcellular location">
    <subcellularLocation>
        <location evidence="2">Cell membrane</location>
        <topology evidence="2">Single-pass membrane protein</topology>
    </subcellularLocation>
</comment>
<keyword evidence="10" id="KW-0001">2Fe-2S</keyword>
<evidence type="ECO:0000256" key="8">
    <source>
        <dbReference type="ARBA" id="ARBA00022475"/>
    </source>
</evidence>
<dbReference type="Gene3D" id="2.102.10.10">
    <property type="entry name" value="Rieske [2Fe-2S] iron-sulphur domain"/>
    <property type="match status" value="1"/>
</dbReference>
<evidence type="ECO:0000256" key="6">
    <source>
        <dbReference type="ARBA" id="ARBA00019816"/>
    </source>
</evidence>
<organism evidence="23 24">
    <name type="scientific">Candidatus Endobugula sertula</name>
    <name type="common">Bugula neritina bacterial symbiont</name>
    <dbReference type="NCBI Taxonomy" id="62101"/>
    <lineage>
        <taxon>Bacteria</taxon>
        <taxon>Pseudomonadati</taxon>
        <taxon>Pseudomonadota</taxon>
        <taxon>Gammaproteobacteria</taxon>
        <taxon>Cellvibrionales</taxon>
        <taxon>Cellvibrionaceae</taxon>
        <taxon>Candidatus Endobugula</taxon>
    </lineage>
</organism>
<dbReference type="Pfam" id="PF10399">
    <property type="entry name" value="UCR_Fe-S_N"/>
    <property type="match status" value="1"/>
</dbReference>
<dbReference type="InterPro" id="IPR006311">
    <property type="entry name" value="TAT_signal"/>
</dbReference>
<evidence type="ECO:0000256" key="9">
    <source>
        <dbReference type="ARBA" id="ARBA00022692"/>
    </source>
</evidence>
<keyword evidence="17 20" id="KW-0472">Membrane</keyword>
<evidence type="ECO:0000256" key="13">
    <source>
        <dbReference type="ARBA" id="ARBA00022982"/>
    </source>
</evidence>
<dbReference type="GO" id="GO:0051537">
    <property type="term" value="F:2 iron, 2 sulfur cluster binding"/>
    <property type="evidence" value="ECO:0007669"/>
    <property type="project" value="UniProtKB-KW"/>
</dbReference>
<sequence>MSDGEVVNQGRRRFLTAATSVVGGAGAVAVAVPFVGSWNPSAKAKAAGAPILINLAKIGPGQMVTEEWRGKPVYIIRRTEEALAGLKKVEEDASIRDPASTKSVQPEYAKNETRSRNPEFMIMLGVCTHLGCAPKFRPDVGAQDLGGDSWQGGFFCPCHGSRFDLAGRVYKGVPAPINLEIPPHFYKTDTVVVIGEDGGVAS</sequence>
<evidence type="ECO:0000256" key="4">
    <source>
        <dbReference type="ARBA" id="ARBA00011649"/>
    </source>
</evidence>
<dbReference type="AlphaFoldDB" id="A0A1D2QTT0"/>
<dbReference type="Proteomes" id="UP000242502">
    <property type="component" value="Unassembled WGS sequence"/>
</dbReference>
<dbReference type="GO" id="GO:0046872">
    <property type="term" value="F:metal ion binding"/>
    <property type="evidence" value="ECO:0007669"/>
    <property type="project" value="UniProtKB-KW"/>
</dbReference>
<dbReference type="GO" id="GO:0005886">
    <property type="term" value="C:plasma membrane"/>
    <property type="evidence" value="ECO:0007669"/>
    <property type="project" value="UniProtKB-SubCell"/>
</dbReference>
<proteinExistence type="inferred from homology"/>
<evidence type="ECO:0000256" key="2">
    <source>
        <dbReference type="ARBA" id="ARBA00004162"/>
    </source>
</evidence>
<dbReference type="GO" id="GO:0008121">
    <property type="term" value="F:quinol-cytochrome-c reductase activity"/>
    <property type="evidence" value="ECO:0007669"/>
    <property type="project" value="UniProtKB-EC"/>
</dbReference>
<reference evidence="23 24" key="1">
    <citation type="journal article" date="2016" name="Appl. Environ. Microbiol.">
        <title>Lack of Overt Genome Reduction in the Bryostatin-Producing Bryozoan Symbiont "Candidatus Endobugula sertula".</title>
        <authorList>
            <person name="Miller I.J."/>
            <person name="Vanee N."/>
            <person name="Fong S.S."/>
            <person name="Lim-Fong G.E."/>
            <person name="Kwan J.C."/>
        </authorList>
    </citation>
    <scope>NUCLEOTIDE SEQUENCE [LARGE SCALE GENOMIC DNA]</scope>
    <source>
        <strain evidence="23">AB1-4</strain>
    </source>
</reference>
<keyword evidence="16" id="KW-0411">Iron-sulfur</keyword>
<comment type="miscellaneous">
    <text evidence="20">The Rieske protein is a high potential 2Fe-2S protein.</text>
</comment>
<evidence type="ECO:0000313" key="23">
    <source>
        <dbReference type="EMBL" id="ODS24943.1"/>
    </source>
</evidence>
<dbReference type="PANTHER" id="PTHR10134">
    <property type="entry name" value="CYTOCHROME B-C1 COMPLEX SUBUNIT RIESKE, MITOCHONDRIAL"/>
    <property type="match status" value="1"/>
</dbReference>
<comment type="caution">
    <text evidence="23">The sequence shown here is derived from an EMBL/GenBank/DDBJ whole genome shotgun (WGS) entry which is preliminary data.</text>
</comment>
<evidence type="ECO:0000256" key="3">
    <source>
        <dbReference type="ARBA" id="ARBA00010651"/>
    </source>
</evidence>
<dbReference type="PROSITE" id="PS51296">
    <property type="entry name" value="RIESKE"/>
    <property type="match status" value="1"/>
</dbReference>
<evidence type="ECO:0000313" key="24">
    <source>
        <dbReference type="Proteomes" id="UP000242502"/>
    </source>
</evidence>
<evidence type="ECO:0000256" key="15">
    <source>
        <dbReference type="ARBA" id="ARBA00023004"/>
    </source>
</evidence>
<evidence type="ECO:0000256" key="16">
    <source>
        <dbReference type="ARBA" id="ARBA00023014"/>
    </source>
</evidence>
<keyword evidence="15" id="KW-0408">Iron</keyword>
<keyword evidence="8" id="KW-1003">Cell membrane</keyword>
<comment type="catalytic activity">
    <reaction evidence="19 20">
        <text>a quinol + 2 Fe(III)-[cytochrome c](out) = a quinone + 2 Fe(II)-[cytochrome c](out) + 2 H(+)(out)</text>
        <dbReference type="Rhea" id="RHEA:11484"/>
        <dbReference type="Rhea" id="RHEA-COMP:10350"/>
        <dbReference type="Rhea" id="RHEA-COMP:14399"/>
        <dbReference type="ChEBI" id="CHEBI:15378"/>
        <dbReference type="ChEBI" id="CHEBI:24646"/>
        <dbReference type="ChEBI" id="CHEBI:29033"/>
        <dbReference type="ChEBI" id="CHEBI:29034"/>
        <dbReference type="ChEBI" id="CHEBI:132124"/>
        <dbReference type="EC" id="7.1.1.8"/>
    </reaction>
</comment>
<dbReference type="InterPro" id="IPR014349">
    <property type="entry name" value="Rieske_Fe-S_prot"/>
</dbReference>
<evidence type="ECO:0000259" key="22">
    <source>
        <dbReference type="PROSITE" id="PS51296"/>
    </source>
</evidence>
<evidence type="ECO:0000256" key="7">
    <source>
        <dbReference type="ARBA" id="ARBA00022448"/>
    </source>
</evidence>
<dbReference type="STRING" id="62101.AB835_01390"/>
<keyword evidence="9 20" id="KW-0812">Transmembrane</keyword>
<dbReference type="NCBIfam" id="TIGR01416">
    <property type="entry name" value="Rieske_proteo"/>
    <property type="match status" value="1"/>
</dbReference>
<keyword evidence="12" id="KW-1278">Translocase</keyword>
<evidence type="ECO:0000256" key="14">
    <source>
        <dbReference type="ARBA" id="ARBA00022989"/>
    </source>
</evidence>
<accession>A0A1D2QTT0</accession>
<dbReference type="InterPro" id="IPR005805">
    <property type="entry name" value="Rieske_Fe-S_prot_C"/>
</dbReference>
<dbReference type="SUPFAM" id="SSF50022">
    <property type="entry name" value="ISP domain"/>
    <property type="match status" value="1"/>
</dbReference>
<name>A0A1D2QTT0_9GAMM</name>
<dbReference type="PRINTS" id="PR00162">
    <property type="entry name" value="RIESKE"/>
</dbReference>
<keyword evidence="7 20" id="KW-0813">Transport</keyword>
<evidence type="ECO:0000256" key="21">
    <source>
        <dbReference type="RuleBase" id="RU004497"/>
    </source>
</evidence>
<evidence type="ECO:0000256" key="19">
    <source>
        <dbReference type="ARBA" id="ARBA00029351"/>
    </source>
</evidence>
<evidence type="ECO:0000256" key="17">
    <source>
        <dbReference type="ARBA" id="ARBA00023136"/>
    </source>
</evidence>
<comment type="subunit">
    <text evidence="4 21">The main subunits of complex b-c1 are: cytochrome b, cytochrome c1 and the Rieske protein.</text>
</comment>
<evidence type="ECO:0000256" key="20">
    <source>
        <dbReference type="RuleBase" id="RU004494"/>
    </source>
</evidence>
<keyword evidence="11" id="KW-0479">Metal-binding</keyword>
<evidence type="ECO:0000256" key="18">
    <source>
        <dbReference type="ARBA" id="ARBA00023157"/>
    </source>
</evidence>
<gene>
    <name evidence="23" type="ORF">AB835_01390</name>
</gene>
<dbReference type="InterPro" id="IPR006317">
    <property type="entry name" value="Ubiquinol_cyt_c_Rdtase_Fe-S-su"/>
</dbReference>
<dbReference type="EC" id="7.1.1.8" evidence="5 20"/>
<dbReference type="InterPro" id="IPR019470">
    <property type="entry name" value="Ubiq_cytC_Rdtase_Fe-S_su_TAT"/>
</dbReference>
<dbReference type="EMBL" id="MDLC01000003">
    <property type="protein sequence ID" value="ODS24943.1"/>
    <property type="molecule type" value="Genomic_DNA"/>
</dbReference>
<keyword evidence="14 20" id="KW-1133">Transmembrane helix</keyword>
<feature type="transmembrane region" description="Helical" evidence="20">
    <location>
        <begin position="14"/>
        <end position="35"/>
    </location>
</feature>
<feature type="domain" description="Rieske" evidence="22">
    <location>
        <begin position="87"/>
        <end position="193"/>
    </location>
</feature>
<dbReference type="Pfam" id="PF00355">
    <property type="entry name" value="Rieske"/>
    <property type="match status" value="1"/>
</dbReference>
<dbReference type="CDD" id="cd03470">
    <property type="entry name" value="Rieske_cytochrome_bc1"/>
    <property type="match status" value="1"/>
</dbReference>